<dbReference type="Proteomes" id="UP000261174">
    <property type="component" value="Unassembled WGS sequence"/>
</dbReference>
<evidence type="ECO:0000313" key="8">
    <source>
        <dbReference type="EMBL" id="RFM37101.1"/>
    </source>
</evidence>
<keyword evidence="5" id="KW-0998">Cell outer membrane</keyword>
<dbReference type="Gene3D" id="1.25.40.390">
    <property type="match status" value="1"/>
</dbReference>
<gene>
    <name evidence="8" type="ORF">DXN04_03465</name>
</gene>
<dbReference type="CDD" id="cd08977">
    <property type="entry name" value="SusD"/>
    <property type="match status" value="1"/>
</dbReference>
<evidence type="ECO:0000256" key="4">
    <source>
        <dbReference type="ARBA" id="ARBA00023136"/>
    </source>
</evidence>
<sequence length="488" mass="53015">MKSGYIFLLGLLFASCSKQLDQTPVSNSTTTNFYATQNDFVQAVNGVYSGLKNYPSMALWLGEMRSDNINAISDGNRDWQGINDMSPDITAVTFITSAWQNNYNGIFNANSALDALANKGSIVTDTTLRARLTAECHYLRAFYYFELVKLFGKVPLITTPMTSAEAGKVARTAVSQVYDTIISDLTYAGAHLPTAYTGSNVGRATAYAAKGLLGQVYLTRSGPDYGISGPGLNSGEYDKALALFNEIIASGAYSFLNSYPDIFSYTNENNAEVIFDVQYMSSNNGAGFPSYLVPVAYWTGLGLSNSYGNGYGASNFAVTSNLKTSYGNTDTRKAFNIATTYTAGPFIKKYINTTYKGTSGTDWPINFIVLRYTDVLMMKAECILHGASGSQADVDAIVNKVRERAGLSDISNVTIEQLMEERRKEFLGEGLRWNDLVREGMAVTTMNAWIAADGVTNVETVVPAYVLYPVPSAEISASGGLYEQNTGY</sequence>
<evidence type="ECO:0000313" key="9">
    <source>
        <dbReference type="Proteomes" id="UP000261174"/>
    </source>
</evidence>
<accession>A0A3E1PAB5</accession>
<dbReference type="EMBL" id="QTJV01000001">
    <property type="protein sequence ID" value="RFM37101.1"/>
    <property type="molecule type" value="Genomic_DNA"/>
</dbReference>
<dbReference type="SUPFAM" id="SSF48452">
    <property type="entry name" value="TPR-like"/>
    <property type="match status" value="1"/>
</dbReference>
<keyword evidence="3" id="KW-0732">Signal</keyword>
<dbReference type="InterPro" id="IPR012944">
    <property type="entry name" value="SusD_RagB_dom"/>
</dbReference>
<dbReference type="InterPro" id="IPR033985">
    <property type="entry name" value="SusD-like_N"/>
</dbReference>
<dbReference type="PROSITE" id="PS51257">
    <property type="entry name" value="PROKAR_LIPOPROTEIN"/>
    <property type="match status" value="1"/>
</dbReference>
<dbReference type="Pfam" id="PF07980">
    <property type="entry name" value="SusD_RagB"/>
    <property type="match status" value="1"/>
</dbReference>
<dbReference type="Pfam" id="PF14322">
    <property type="entry name" value="SusD-like_3"/>
    <property type="match status" value="1"/>
</dbReference>
<evidence type="ECO:0000259" key="7">
    <source>
        <dbReference type="Pfam" id="PF14322"/>
    </source>
</evidence>
<comment type="caution">
    <text evidence="8">The sequence shown here is derived from an EMBL/GenBank/DDBJ whole genome shotgun (WGS) entry which is preliminary data.</text>
</comment>
<evidence type="ECO:0000256" key="3">
    <source>
        <dbReference type="ARBA" id="ARBA00022729"/>
    </source>
</evidence>
<reference evidence="8 9" key="1">
    <citation type="submission" date="2018-08" db="EMBL/GenBank/DDBJ databases">
        <title>Chitinophaga sp. K20C18050901, a novel bacterium isolated from forest soil.</title>
        <authorList>
            <person name="Wang C."/>
        </authorList>
    </citation>
    <scope>NUCLEOTIDE SEQUENCE [LARGE SCALE GENOMIC DNA]</scope>
    <source>
        <strain evidence="8 9">K20C18050901</strain>
    </source>
</reference>
<dbReference type="OrthoDB" id="993981at2"/>
<proteinExistence type="inferred from homology"/>
<evidence type="ECO:0000256" key="2">
    <source>
        <dbReference type="ARBA" id="ARBA00006275"/>
    </source>
</evidence>
<evidence type="ECO:0000256" key="1">
    <source>
        <dbReference type="ARBA" id="ARBA00004442"/>
    </source>
</evidence>
<name>A0A3E1PAB5_9BACT</name>
<comment type="subcellular location">
    <subcellularLocation>
        <location evidence="1">Cell outer membrane</location>
    </subcellularLocation>
</comment>
<organism evidence="8 9">
    <name type="scientific">Chitinophaga silvisoli</name>
    <dbReference type="NCBI Taxonomy" id="2291814"/>
    <lineage>
        <taxon>Bacteria</taxon>
        <taxon>Pseudomonadati</taxon>
        <taxon>Bacteroidota</taxon>
        <taxon>Chitinophagia</taxon>
        <taxon>Chitinophagales</taxon>
        <taxon>Chitinophagaceae</taxon>
        <taxon>Chitinophaga</taxon>
    </lineage>
</organism>
<feature type="domain" description="RagB/SusD" evidence="6">
    <location>
        <begin position="318"/>
        <end position="488"/>
    </location>
</feature>
<dbReference type="GO" id="GO:0009279">
    <property type="term" value="C:cell outer membrane"/>
    <property type="evidence" value="ECO:0007669"/>
    <property type="project" value="UniProtKB-SubCell"/>
</dbReference>
<evidence type="ECO:0000259" key="6">
    <source>
        <dbReference type="Pfam" id="PF07980"/>
    </source>
</evidence>
<dbReference type="AlphaFoldDB" id="A0A3E1PAB5"/>
<feature type="domain" description="SusD-like N-terminal" evidence="7">
    <location>
        <begin position="20"/>
        <end position="218"/>
    </location>
</feature>
<keyword evidence="9" id="KW-1185">Reference proteome</keyword>
<dbReference type="InterPro" id="IPR011990">
    <property type="entry name" value="TPR-like_helical_dom_sf"/>
</dbReference>
<comment type="similarity">
    <text evidence="2">Belongs to the SusD family.</text>
</comment>
<evidence type="ECO:0000256" key="5">
    <source>
        <dbReference type="ARBA" id="ARBA00023237"/>
    </source>
</evidence>
<dbReference type="RefSeq" id="WP_116852421.1">
    <property type="nucleotide sequence ID" value="NZ_QTJV01000001.1"/>
</dbReference>
<keyword evidence="4" id="KW-0472">Membrane</keyword>
<protein>
    <submittedName>
        <fullName evidence="8">RagB/SusD family nutrient uptake outer membrane protein</fullName>
    </submittedName>
</protein>